<dbReference type="Proteomes" id="UP000198984">
    <property type="component" value="Unassembled WGS sequence"/>
</dbReference>
<dbReference type="AlphaFoldDB" id="A0A1H7PNZ1"/>
<accession>A0A1H7PNZ1</accession>
<name>A0A1H7PNZ1_9BACT</name>
<proteinExistence type="predicted"/>
<sequence length="481" mass="50920">MGADNKLNALSILDYSGVADYTYTSGTMGSGTDNTGPLNSMMAAAAEGQLMIIPEGKWYFASKPNDWKDKRMNLLILGDTYHNSVDFIKIVAPTSGADRLHRFEHRGRATGREGIPSHTKANYDAGTGPNWASFTGVFYQVVSNSKNYACLNFVTGFASAVSIIGGAGLGSQENKVEFQWLYKNATCINLKSTDGASYVDKNLFFGGRTSGGTAIDVDGYAASSPDPYNGAFRGNVWFNVLIEQCDTGIVMNGDCTYNSFIGCKIEGGVNTGVFGPTKISLRQTGANICFGTSFVSMEILSSSWISGNMGVNTSIVTTPIFLEAPTYALLGHNAIGGIGGRLSVIGATSLSATARGDIPANIDMITYTNTPVPDTQFAYEVKGGVERAVLYERADNTVTTASYTVTGSVGMVYVNYTGGTATITLPAASSNPRREVTIKNLHASNTVTISGSAAGETNSLTTKQAITYRSNGTSWYVISKG</sequence>
<evidence type="ECO:0008006" key="3">
    <source>
        <dbReference type="Google" id="ProtNLM"/>
    </source>
</evidence>
<evidence type="ECO:0000313" key="1">
    <source>
        <dbReference type="EMBL" id="SEL37492.1"/>
    </source>
</evidence>
<evidence type="ECO:0000313" key="2">
    <source>
        <dbReference type="Proteomes" id="UP000198984"/>
    </source>
</evidence>
<gene>
    <name evidence="1" type="ORF">SAMN04488505_102134</name>
</gene>
<protein>
    <recommendedName>
        <fullName evidence="3">Pectate lyase superfamily protein</fullName>
    </recommendedName>
</protein>
<dbReference type="RefSeq" id="WP_089908844.1">
    <property type="nucleotide sequence ID" value="NZ_FOBB01000002.1"/>
</dbReference>
<dbReference type="EMBL" id="FOBB01000002">
    <property type="protein sequence ID" value="SEL37492.1"/>
    <property type="molecule type" value="Genomic_DNA"/>
</dbReference>
<dbReference type="OrthoDB" id="9843619at2"/>
<organism evidence="1 2">
    <name type="scientific">Chitinophaga rupis</name>
    <dbReference type="NCBI Taxonomy" id="573321"/>
    <lineage>
        <taxon>Bacteria</taxon>
        <taxon>Pseudomonadati</taxon>
        <taxon>Bacteroidota</taxon>
        <taxon>Chitinophagia</taxon>
        <taxon>Chitinophagales</taxon>
        <taxon>Chitinophagaceae</taxon>
        <taxon>Chitinophaga</taxon>
    </lineage>
</organism>
<keyword evidence="2" id="KW-1185">Reference proteome</keyword>
<reference evidence="1 2" key="1">
    <citation type="submission" date="2016-10" db="EMBL/GenBank/DDBJ databases">
        <authorList>
            <person name="de Groot N.N."/>
        </authorList>
    </citation>
    <scope>NUCLEOTIDE SEQUENCE [LARGE SCALE GENOMIC DNA]</scope>
    <source>
        <strain evidence="1 2">DSM 21039</strain>
    </source>
</reference>